<dbReference type="EMBL" id="CT868207">
    <property type="protein sequence ID" value="CAK74924.1"/>
    <property type="molecule type" value="Genomic_DNA"/>
</dbReference>
<protein>
    <submittedName>
        <fullName evidence="1">Uncharacterized protein</fullName>
    </submittedName>
</protein>
<evidence type="ECO:0000313" key="1">
    <source>
        <dbReference type="EMBL" id="CAK74924.1"/>
    </source>
</evidence>
<evidence type="ECO:0000313" key="2">
    <source>
        <dbReference type="Proteomes" id="UP000000600"/>
    </source>
</evidence>
<dbReference type="AlphaFoldDB" id="A0CVV7"/>
<keyword evidence="2" id="KW-1185">Reference proteome</keyword>
<reference evidence="1 2" key="1">
    <citation type="journal article" date="2006" name="Nature">
        <title>Global trends of whole-genome duplications revealed by the ciliate Paramecium tetraurelia.</title>
        <authorList>
            <consortium name="Genoscope"/>
            <person name="Aury J.-M."/>
            <person name="Jaillon O."/>
            <person name="Duret L."/>
            <person name="Noel B."/>
            <person name="Jubin C."/>
            <person name="Porcel B.M."/>
            <person name="Segurens B."/>
            <person name="Daubin V."/>
            <person name="Anthouard V."/>
            <person name="Aiach N."/>
            <person name="Arnaiz O."/>
            <person name="Billaut A."/>
            <person name="Beisson J."/>
            <person name="Blanc I."/>
            <person name="Bouhouche K."/>
            <person name="Camara F."/>
            <person name="Duharcourt S."/>
            <person name="Guigo R."/>
            <person name="Gogendeau D."/>
            <person name="Katinka M."/>
            <person name="Keller A.-M."/>
            <person name="Kissmehl R."/>
            <person name="Klotz C."/>
            <person name="Koll F."/>
            <person name="Le Moue A."/>
            <person name="Lepere C."/>
            <person name="Malinsky S."/>
            <person name="Nowacki M."/>
            <person name="Nowak J.K."/>
            <person name="Plattner H."/>
            <person name="Poulain J."/>
            <person name="Ruiz F."/>
            <person name="Serrano V."/>
            <person name="Zagulski M."/>
            <person name="Dessen P."/>
            <person name="Betermier M."/>
            <person name="Weissenbach J."/>
            <person name="Scarpelli C."/>
            <person name="Schachter V."/>
            <person name="Sperling L."/>
            <person name="Meyer E."/>
            <person name="Cohen J."/>
            <person name="Wincker P."/>
        </authorList>
    </citation>
    <scope>NUCLEOTIDE SEQUENCE [LARGE SCALE GENOMIC DNA]</scope>
    <source>
        <strain evidence="1 2">Stock d4-2</strain>
    </source>
</reference>
<dbReference type="GeneID" id="5028097"/>
<dbReference type="InParanoid" id="A0CVV7"/>
<proteinExistence type="predicted"/>
<organism evidence="1 2">
    <name type="scientific">Paramecium tetraurelia</name>
    <dbReference type="NCBI Taxonomy" id="5888"/>
    <lineage>
        <taxon>Eukaryota</taxon>
        <taxon>Sar</taxon>
        <taxon>Alveolata</taxon>
        <taxon>Ciliophora</taxon>
        <taxon>Intramacronucleata</taxon>
        <taxon>Oligohymenophorea</taxon>
        <taxon>Peniculida</taxon>
        <taxon>Parameciidae</taxon>
        <taxon>Paramecium</taxon>
    </lineage>
</organism>
<accession>A0CVV7</accession>
<dbReference type="HOGENOM" id="CLU_1543013_0_0_1"/>
<dbReference type="RefSeq" id="XP_001442321.1">
    <property type="nucleotide sequence ID" value="XM_001442284.1"/>
</dbReference>
<sequence>MKLQKNYTKQTQRYILQKGGENPEMEIKEYKENLSMLMRCLLLLKRLKLKFNKRKNLFKLQDKINITFKITCKFQYRFKRKKFYQVKSNNNRQQIARPSSKKRSISYRYGKQRVNQYPQTEFVIDQKRPFELELKKQELRKRAELLKKIKQDTLKCIDEINIIQYHVYYSSFNC</sequence>
<dbReference type="Proteomes" id="UP000000600">
    <property type="component" value="Unassembled WGS sequence"/>
</dbReference>
<gene>
    <name evidence="1" type="ORF">GSPATT00001126001</name>
</gene>
<dbReference type="KEGG" id="ptm:GSPATT00001126001"/>
<name>A0CVV7_PARTE</name>